<dbReference type="Proteomes" id="UP000007519">
    <property type="component" value="Chromosome"/>
</dbReference>
<proteinExistence type="predicted"/>
<dbReference type="AlphaFoldDB" id="H6L775"/>
<keyword evidence="3" id="KW-1185">Reference proteome</keyword>
<dbReference type="EMBL" id="CP002831">
    <property type="protein sequence ID" value="AFC26666.1"/>
    <property type="molecule type" value="Genomic_DNA"/>
</dbReference>
<evidence type="ECO:0000313" key="2">
    <source>
        <dbReference type="EMBL" id="AFC26666.1"/>
    </source>
</evidence>
<evidence type="ECO:0000313" key="3">
    <source>
        <dbReference type="Proteomes" id="UP000007519"/>
    </source>
</evidence>
<gene>
    <name evidence="2" type="ordered locus">SGRA_3951</name>
</gene>
<organism evidence="2 3">
    <name type="scientific">Saprospira grandis (strain Lewin)</name>
    <dbReference type="NCBI Taxonomy" id="984262"/>
    <lineage>
        <taxon>Bacteria</taxon>
        <taxon>Pseudomonadati</taxon>
        <taxon>Bacteroidota</taxon>
        <taxon>Saprospiria</taxon>
        <taxon>Saprospirales</taxon>
        <taxon>Saprospiraceae</taxon>
        <taxon>Saprospira</taxon>
    </lineage>
</organism>
<dbReference type="Gene3D" id="2.180.10.10">
    <property type="entry name" value="RHS repeat-associated core"/>
    <property type="match status" value="1"/>
</dbReference>
<evidence type="ECO:0000256" key="1">
    <source>
        <dbReference type="SAM" id="MobiDB-lite"/>
    </source>
</evidence>
<dbReference type="eggNOG" id="COG3209">
    <property type="taxonomic scope" value="Bacteria"/>
</dbReference>
<dbReference type="KEGG" id="sgn:SGRA_3951"/>
<dbReference type="HOGENOM" id="CLU_2221381_0_0_10"/>
<dbReference type="OrthoDB" id="976756at2"/>
<dbReference type="STRING" id="984262.SGRA_3951"/>
<accession>H6L775</accession>
<sequence>MEKGAAQPQTEQNEPSEFCEGPSRPASSDTARPPKAAGPKKTSSQNYVYDEIGNLVRDSSEQIEEIVWNVQGKVQEVHFEAGKPGPSVLQYEYDPMGNRLAKKKLN</sequence>
<reference evidence="2 3" key="1">
    <citation type="journal article" date="2012" name="Stand. Genomic Sci.">
        <title>Complete genome sequencing and analysis of Saprospira grandis str. Lewin, a predatory marine bacterium.</title>
        <authorList>
            <person name="Saw J.H."/>
            <person name="Yuryev A."/>
            <person name="Kanbe M."/>
            <person name="Hou S."/>
            <person name="Young A.G."/>
            <person name="Aizawa S."/>
            <person name="Alam M."/>
        </authorList>
    </citation>
    <scope>NUCLEOTIDE SEQUENCE [LARGE SCALE GENOMIC DNA]</scope>
    <source>
        <strain evidence="2 3">Lewin</strain>
    </source>
</reference>
<protein>
    <submittedName>
        <fullName evidence="2">YD repeat protein</fullName>
    </submittedName>
</protein>
<name>H6L775_SAPGL</name>
<feature type="region of interest" description="Disordered" evidence="1">
    <location>
        <begin position="1"/>
        <end position="47"/>
    </location>
</feature>